<reference evidence="3" key="1">
    <citation type="submission" date="2019-01" db="EMBL/GenBank/DDBJ databases">
        <title>Gri0909 isolated from a small marine red alga.</title>
        <authorList>
            <person name="Kim J."/>
            <person name="Jeong S.E."/>
            <person name="Jeon C.O."/>
        </authorList>
    </citation>
    <scope>NUCLEOTIDE SEQUENCE [LARGE SCALE GENOMIC DNA]</scope>
    <source>
        <strain evidence="3">Gri0909</strain>
    </source>
</reference>
<dbReference type="OrthoDB" id="8115790at2"/>
<dbReference type="GO" id="GO:0020037">
    <property type="term" value="F:heme binding"/>
    <property type="evidence" value="ECO:0007669"/>
    <property type="project" value="InterPro"/>
</dbReference>
<organism evidence="2 3">
    <name type="scientific">Hwanghaeella grinnelliae</name>
    <dbReference type="NCBI Taxonomy" id="2500179"/>
    <lineage>
        <taxon>Bacteria</taxon>
        <taxon>Pseudomonadati</taxon>
        <taxon>Pseudomonadota</taxon>
        <taxon>Alphaproteobacteria</taxon>
        <taxon>Rhodospirillales</taxon>
        <taxon>Rhodospirillaceae</taxon>
        <taxon>Hwanghaeella</taxon>
    </lineage>
</organism>
<evidence type="ECO:0000313" key="3">
    <source>
        <dbReference type="Proteomes" id="UP000287447"/>
    </source>
</evidence>
<dbReference type="EMBL" id="SADE01000001">
    <property type="protein sequence ID" value="RVU37971.1"/>
    <property type="molecule type" value="Genomic_DNA"/>
</dbReference>
<dbReference type="Gene3D" id="1.20.120.10">
    <property type="entry name" value="Cytochrome c/b562"/>
    <property type="match status" value="1"/>
</dbReference>
<feature type="chain" id="PRO_5019489169" evidence="1">
    <location>
        <begin position="24"/>
        <end position="165"/>
    </location>
</feature>
<dbReference type="Pfam" id="PF01322">
    <property type="entry name" value="Cytochrom_C_2"/>
    <property type="match status" value="1"/>
</dbReference>
<name>A0A437QTZ2_9PROT</name>
<dbReference type="Proteomes" id="UP000287447">
    <property type="component" value="Unassembled WGS sequence"/>
</dbReference>
<gene>
    <name evidence="2" type="ORF">EOI86_01300</name>
</gene>
<accession>A0A437QTZ2</accession>
<dbReference type="InterPro" id="IPR010980">
    <property type="entry name" value="Cyt_c/b562"/>
</dbReference>
<dbReference type="PROSITE" id="PS51009">
    <property type="entry name" value="CYTCII"/>
    <property type="match status" value="1"/>
</dbReference>
<evidence type="ECO:0000313" key="2">
    <source>
        <dbReference type="EMBL" id="RVU37971.1"/>
    </source>
</evidence>
<keyword evidence="3" id="KW-1185">Reference proteome</keyword>
<dbReference type="GO" id="GO:0009055">
    <property type="term" value="F:electron transfer activity"/>
    <property type="evidence" value="ECO:0007669"/>
    <property type="project" value="InterPro"/>
</dbReference>
<feature type="signal peptide" evidence="1">
    <location>
        <begin position="1"/>
        <end position="23"/>
    </location>
</feature>
<evidence type="ECO:0000256" key="1">
    <source>
        <dbReference type="SAM" id="SignalP"/>
    </source>
</evidence>
<dbReference type="RefSeq" id="WP_127763344.1">
    <property type="nucleotide sequence ID" value="NZ_SADE01000001.1"/>
</dbReference>
<comment type="caution">
    <text evidence="2">The sequence shown here is derived from an EMBL/GenBank/DDBJ whole genome shotgun (WGS) entry which is preliminary data.</text>
</comment>
<dbReference type="SUPFAM" id="SSF47175">
    <property type="entry name" value="Cytochromes"/>
    <property type="match status" value="1"/>
</dbReference>
<dbReference type="AlphaFoldDB" id="A0A437QTZ2"/>
<keyword evidence="1" id="KW-0732">Signal</keyword>
<dbReference type="GO" id="GO:0005506">
    <property type="term" value="F:iron ion binding"/>
    <property type="evidence" value="ECO:0007669"/>
    <property type="project" value="InterPro"/>
</dbReference>
<sequence>MSFGFLRAAFFIVLLTAGSAAFAHSTATGIVKERMESMKAIGKATKSIVAMMQGKQDYDPTAISAAAASIKEHGGEGLLAKFPKDSLDPPSEALPAIWQDWVTFKTLNEDLRREAALLETVAANGPEGFGTVVTYTDDRAQPAGPVATRLLKTCKSCHDKFREED</sequence>
<dbReference type="InterPro" id="IPR002321">
    <property type="entry name" value="Cyt_c_II"/>
</dbReference>
<dbReference type="GO" id="GO:0022900">
    <property type="term" value="P:electron transport chain"/>
    <property type="evidence" value="ECO:0007669"/>
    <property type="project" value="InterPro"/>
</dbReference>
<protein>
    <submittedName>
        <fullName evidence="2">Cytochrome c</fullName>
    </submittedName>
</protein>
<proteinExistence type="predicted"/>